<dbReference type="Proteomes" id="UP000121784">
    <property type="component" value="Segment"/>
</dbReference>
<dbReference type="Pfam" id="PF03287">
    <property type="entry name" value="Pox_C7_F8A"/>
    <property type="match status" value="1"/>
</dbReference>
<sequence length="147" mass="17110">MGITHEFEIIIDNCIALRQLELCKGDNYGCKIRIISKYTSKLNFRFIIRPVWSEVTHIKEITATVNGDDLPLNKVSESMYCVIYEADIYLNRRITTVLVSSSGNNTEMFKKYYPNIKLNLISKKYDVEKYNYGYPYIECPLLKTQGV</sequence>
<reference evidence="1 2" key="1">
    <citation type="submission" date="2014-09" db="EMBL/GenBank/DDBJ databases">
        <title>Complete Genome Sequence of the Embu Virus Strain SPAn 880.</title>
        <authorList>
            <person name="Ibrahim M.S."/>
            <person name="Antwerpen M.H."/>
            <person name="Georgi E."/>
            <person name="Vette P."/>
            <person name="Zoeller G."/>
            <person name="Meyer H."/>
        </authorList>
    </citation>
    <scope>NUCLEOTIDE SEQUENCE [LARGE SCALE GENOMIC DNA]</scope>
    <source>
        <strain evidence="1">SPAn880</strain>
    </source>
</reference>
<dbReference type="EMBL" id="KM595078">
    <property type="protein sequence ID" value="AIT70639.1"/>
    <property type="molecule type" value="Genomic_DNA"/>
</dbReference>
<accession>A0A097IVN0</accession>
<organism evidence="1 2">
    <name type="scientific">Cotia virus</name>
    <dbReference type="NCBI Taxonomy" id="39444"/>
    <lineage>
        <taxon>Viruses</taxon>
        <taxon>Varidnaviria</taxon>
        <taxon>Bamfordvirae</taxon>
        <taxon>Nucleocytoviricota</taxon>
        <taxon>Pokkesviricetes</taxon>
        <taxon>Chitovirales</taxon>
        <taxon>Poxviridae</taxon>
        <taxon>Chordopoxvirinae</taxon>
        <taxon>Oryzopoxvirus</taxon>
        <taxon>Oryzopoxvirus cotia</taxon>
    </lineage>
</organism>
<evidence type="ECO:0000313" key="1">
    <source>
        <dbReference type="EMBL" id="AIT70639.1"/>
    </source>
</evidence>
<evidence type="ECO:0000313" key="2">
    <source>
        <dbReference type="Proteomes" id="UP000121784"/>
    </source>
</evidence>
<proteinExistence type="predicted"/>
<name>A0A097IVN0_9POXV</name>
<gene>
    <name evidence="1" type="primary">24</name>
</gene>
<dbReference type="GO" id="GO:0016032">
    <property type="term" value="P:viral process"/>
    <property type="evidence" value="ECO:0007669"/>
    <property type="project" value="InterPro"/>
</dbReference>
<dbReference type="PIRSF" id="PIRSF003779">
    <property type="entry name" value="VAC_C7L"/>
    <property type="match status" value="1"/>
</dbReference>
<protein>
    <submittedName>
        <fullName evidence="1">Host range virulence factor</fullName>
    </submittedName>
</protein>
<dbReference type="InterPro" id="IPR004967">
    <property type="entry name" value="Poxvirus_C7/F8A"/>
</dbReference>